<dbReference type="SMART" id="SM00355">
    <property type="entry name" value="ZnF_C2H2"/>
    <property type="match status" value="3"/>
</dbReference>
<keyword evidence="5" id="KW-0862">Zinc</keyword>
<dbReference type="Gene3D" id="3.30.160.60">
    <property type="entry name" value="Classic Zinc Finger"/>
    <property type="match status" value="3"/>
</dbReference>
<dbReference type="Proteomes" id="UP000828390">
    <property type="component" value="Unassembled WGS sequence"/>
</dbReference>
<organism evidence="11 12">
    <name type="scientific">Dreissena polymorpha</name>
    <name type="common">Zebra mussel</name>
    <name type="synonym">Mytilus polymorpha</name>
    <dbReference type="NCBI Taxonomy" id="45954"/>
    <lineage>
        <taxon>Eukaryota</taxon>
        <taxon>Metazoa</taxon>
        <taxon>Spiralia</taxon>
        <taxon>Lophotrochozoa</taxon>
        <taxon>Mollusca</taxon>
        <taxon>Bivalvia</taxon>
        <taxon>Autobranchia</taxon>
        <taxon>Heteroconchia</taxon>
        <taxon>Euheterodonta</taxon>
        <taxon>Imparidentia</taxon>
        <taxon>Neoheterodontei</taxon>
        <taxon>Myida</taxon>
        <taxon>Dreissenoidea</taxon>
        <taxon>Dreissenidae</taxon>
        <taxon>Dreissena</taxon>
    </lineage>
</organism>
<dbReference type="SUPFAM" id="SSF57667">
    <property type="entry name" value="beta-beta-alpha zinc fingers"/>
    <property type="match status" value="2"/>
</dbReference>
<dbReference type="GO" id="GO:0008270">
    <property type="term" value="F:zinc ion binding"/>
    <property type="evidence" value="ECO:0007669"/>
    <property type="project" value="UniProtKB-KW"/>
</dbReference>
<gene>
    <name evidence="11" type="ORF">DPMN_059122</name>
</gene>
<keyword evidence="8" id="KW-0175">Coiled coil</keyword>
<protein>
    <recommendedName>
        <fullName evidence="10">C2H2-type domain-containing protein</fullName>
    </recommendedName>
</protein>
<keyword evidence="4 7" id="KW-0863">Zinc-finger</keyword>
<feature type="compositionally biased region" description="Basic and acidic residues" evidence="9">
    <location>
        <begin position="138"/>
        <end position="150"/>
    </location>
</feature>
<name>A0A9D4C3E8_DREPO</name>
<evidence type="ECO:0000256" key="4">
    <source>
        <dbReference type="ARBA" id="ARBA00022771"/>
    </source>
</evidence>
<dbReference type="AlphaFoldDB" id="A0A9D4C3E8"/>
<dbReference type="GO" id="GO:0005634">
    <property type="term" value="C:nucleus"/>
    <property type="evidence" value="ECO:0007669"/>
    <property type="project" value="UniProtKB-SubCell"/>
</dbReference>
<dbReference type="FunFam" id="3.30.160.60:FF:000145">
    <property type="entry name" value="Zinc finger protein 574"/>
    <property type="match status" value="1"/>
</dbReference>
<evidence type="ECO:0000256" key="6">
    <source>
        <dbReference type="ARBA" id="ARBA00023242"/>
    </source>
</evidence>
<dbReference type="InterPro" id="IPR013087">
    <property type="entry name" value="Znf_C2H2_type"/>
</dbReference>
<feature type="compositionally biased region" description="Low complexity" evidence="9">
    <location>
        <begin position="152"/>
        <end position="161"/>
    </location>
</feature>
<evidence type="ECO:0000259" key="10">
    <source>
        <dbReference type="PROSITE" id="PS50157"/>
    </source>
</evidence>
<accession>A0A9D4C3E8</accession>
<keyword evidence="6" id="KW-0539">Nucleus</keyword>
<evidence type="ECO:0000313" key="12">
    <source>
        <dbReference type="Proteomes" id="UP000828390"/>
    </source>
</evidence>
<evidence type="ECO:0000313" key="11">
    <source>
        <dbReference type="EMBL" id="KAH3716400.1"/>
    </source>
</evidence>
<feature type="coiled-coil region" evidence="8">
    <location>
        <begin position="253"/>
        <end position="281"/>
    </location>
</feature>
<feature type="domain" description="C2H2-type" evidence="10">
    <location>
        <begin position="34"/>
        <end position="61"/>
    </location>
</feature>
<comment type="caution">
    <text evidence="11">The sequence shown here is derived from an EMBL/GenBank/DDBJ whole genome shotgun (WGS) entry which is preliminary data.</text>
</comment>
<evidence type="ECO:0000256" key="8">
    <source>
        <dbReference type="SAM" id="Coils"/>
    </source>
</evidence>
<dbReference type="EMBL" id="JAIWYP010000013">
    <property type="protein sequence ID" value="KAH3716400.1"/>
    <property type="molecule type" value="Genomic_DNA"/>
</dbReference>
<evidence type="ECO:0000256" key="1">
    <source>
        <dbReference type="ARBA" id="ARBA00004123"/>
    </source>
</evidence>
<dbReference type="Pfam" id="PF00096">
    <property type="entry name" value="zf-C2H2"/>
    <property type="match status" value="2"/>
</dbReference>
<keyword evidence="12" id="KW-1185">Reference proteome</keyword>
<evidence type="ECO:0000256" key="7">
    <source>
        <dbReference type="PROSITE-ProRule" id="PRU00042"/>
    </source>
</evidence>
<evidence type="ECO:0000256" key="2">
    <source>
        <dbReference type="ARBA" id="ARBA00022723"/>
    </source>
</evidence>
<evidence type="ECO:0000256" key="5">
    <source>
        <dbReference type="ARBA" id="ARBA00022833"/>
    </source>
</evidence>
<sequence length="369" mass="41220">MGLKPFKCGVCAKQFVSKSLLKIHLYSHTTNKPHKCPYCPKTFSENYLLQTHVRNHEDNRPYQCTECMKAFCAKAKLVRHLNTVHGIDKEELVTFVPTRIGGGLGYRDPKKHPEIKPRTTQVVYIDSQGHIVRKEMREVQHDTIGGKDDSDSSSQPSSMSDMQMEVLTQRDADGNIHTIVPTQFIADNMMAMGQDGMPIVYQEVEGNMTGEGSIQFNGQSYTLVTKGDLGEEVQKLLIAQGLEGVQVSEGEGMEAHLQVVKMEEQEVGQMEEQEVDEMEEQEVGQMEEQEVGQMEEQEVGQMEEGGMEDLEGDNVHVITGSEGLAADGMHKFSINIGEDGSVNESDLEAIKNMYNDQQIIFVVESPQSE</sequence>
<reference evidence="11" key="2">
    <citation type="submission" date="2020-11" db="EMBL/GenBank/DDBJ databases">
        <authorList>
            <person name="McCartney M.A."/>
            <person name="Auch B."/>
            <person name="Kono T."/>
            <person name="Mallez S."/>
            <person name="Becker A."/>
            <person name="Gohl D.M."/>
            <person name="Silverstein K.A.T."/>
            <person name="Koren S."/>
            <person name="Bechman K.B."/>
            <person name="Herman A."/>
            <person name="Abrahante J.E."/>
            <person name="Garbe J."/>
        </authorList>
    </citation>
    <scope>NUCLEOTIDE SEQUENCE</scope>
    <source>
        <strain evidence="11">Duluth1</strain>
        <tissue evidence="11">Whole animal</tissue>
    </source>
</reference>
<dbReference type="Pfam" id="PF13894">
    <property type="entry name" value="zf-C2H2_4"/>
    <property type="match status" value="1"/>
</dbReference>
<dbReference type="InterPro" id="IPR036236">
    <property type="entry name" value="Znf_C2H2_sf"/>
</dbReference>
<dbReference type="InterPro" id="IPR050888">
    <property type="entry name" value="ZnF_C2H2-type_TF"/>
</dbReference>
<comment type="subcellular location">
    <subcellularLocation>
        <location evidence="1">Nucleus</location>
    </subcellularLocation>
</comment>
<proteinExistence type="predicted"/>
<evidence type="ECO:0000256" key="3">
    <source>
        <dbReference type="ARBA" id="ARBA00022737"/>
    </source>
</evidence>
<evidence type="ECO:0000256" key="9">
    <source>
        <dbReference type="SAM" id="MobiDB-lite"/>
    </source>
</evidence>
<feature type="region of interest" description="Disordered" evidence="9">
    <location>
        <begin position="138"/>
        <end position="161"/>
    </location>
</feature>
<dbReference type="PANTHER" id="PTHR24406">
    <property type="entry name" value="TRANSCRIPTIONAL REPRESSOR CTCFL-RELATED"/>
    <property type="match status" value="1"/>
</dbReference>
<keyword evidence="2" id="KW-0479">Metal-binding</keyword>
<feature type="domain" description="C2H2-type" evidence="10">
    <location>
        <begin position="62"/>
        <end position="90"/>
    </location>
</feature>
<keyword evidence="3" id="KW-0677">Repeat</keyword>
<dbReference type="PROSITE" id="PS00028">
    <property type="entry name" value="ZINC_FINGER_C2H2_1"/>
    <property type="match status" value="3"/>
</dbReference>
<dbReference type="PROSITE" id="PS50157">
    <property type="entry name" value="ZINC_FINGER_C2H2_2"/>
    <property type="match status" value="3"/>
</dbReference>
<feature type="domain" description="C2H2-type" evidence="10">
    <location>
        <begin position="6"/>
        <end position="33"/>
    </location>
</feature>
<reference evidence="11" key="1">
    <citation type="journal article" date="2019" name="bioRxiv">
        <title>The Genome of the Zebra Mussel, Dreissena polymorpha: A Resource for Invasive Species Research.</title>
        <authorList>
            <person name="McCartney M.A."/>
            <person name="Auch B."/>
            <person name="Kono T."/>
            <person name="Mallez S."/>
            <person name="Zhang Y."/>
            <person name="Obille A."/>
            <person name="Becker A."/>
            <person name="Abrahante J.E."/>
            <person name="Garbe J."/>
            <person name="Badalamenti J.P."/>
            <person name="Herman A."/>
            <person name="Mangelson H."/>
            <person name="Liachko I."/>
            <person name="Sullivan S."/>
            <person name="Sone E.D."/>
            <person name="Koren S."/>
            <person name="Silverstein K.A.T."/>
            <person name="Beckman K.B."/>
            <person name="Gohl D.M."/>
        </authorList>
    </citation>
    <scope>NUCLEOTIDE SEQUENCE</scope>
    <source>
        <strain evidence="11">Duluth1</strain>
        <tissue evidence="11">Whole animal</tissue>
    </source>
</reference>